<evidence type="ECO:0000313" key="13">
    <source>
        <dbReference type="EMBL" id="PZE17097.1"/>
    </source>
</evidence>
<feature type="domain" description="Malic enzyme NAD-binding" evidence="11">
    <location>
        <begin position="163"/>
        <end position="399"/>
    </location>
</feature>
<dbReference type="Gene3D" id="3.40.50.720">
    <property type="entry name" value="NAD(P)-binding Rossmann-like Domain"/>
    <property type="match status" value="1"/>
</dbReference>
<dbReference type="Pfam" id="PF01515">
    <property type="entry name" value="PTA_PTB"/>
    <property type="match status" value="1"/>
</dbReference>
<dbReference type="GO" id="GO:0046872">
    <property type="term" value="F:metal ion binding"/>
    <property type="evidence" value="ECO:0007669"/>
    <property type="project" value="UniProtKB-KW"/>
</dbReference>
<feature type="domain" description="Malic enzyme N-terminal" evidence="12">
    <location>
        <begin position="18"/>
        <end position="151"/>
    </location>
</feature>
<feature type="active site" description="Proton acceptor" evidence="8">
    <location>
        <position position="94"/>
    </location>
</feature>
<keyword evidence="10" id="KW-0521">NADP</keyword>
<comment type="cofactor">
    <cofactor evidence="2">
        <name>Mg(2+)</name>
        <dbReference type="ChEBI" id="CHEBI:18420"/>
    </cofactor>
</comment>
<evidence type="ECO:0000256" key="4">
    <source>
        <dbReference type="ARBA" id="ARBA00008756"/>
    </source>
</evidence>
<dbReference type="PIRSF" id="PIRSF036684">
    <property type="entry name" value="ME_PTA"/>
    <property type="match status" value="1"/>
</dbReference>
<evidence type="ECO:0000256" key="8">
    <source>
        <dbReference type="PIRSR" id="PIRSR036684-1"/>
    </source>
</evidence>
<dbReference type="FunFam" id="3.40.50.10380:FF:000003">
    <property type="entry name" value="NADP-dependent malic enzyme"/>
    <property type="match status" value="1"/>
</dbReference>
<dbReference type="InterPro" id="IPR036291">
    <property type="entry name" value="NAD(P)-bd_dom_sf"/>
</dbReference>
<dbReference type="SUPFAM" id="SSF53223">
    <property type="entry name" value="Aminoacid dehydrogenase-like, N-terminal domain"/>
    <property type="match status" value="1"/>
</dbReference>
<dbReference type="InterPro" id="IPR002505">
    <property type="entry name" value="PTA_PTB"/>
</dbReference>
<comment type="caution">
    <text evidence="13">The sequence shown here is derived from an EMBL/GenBank/DDBJ whole genome shotgun (WGS) entry which is preliminary data.</text>
</comment>
<dbReference type="InterPro" id="IPR042112">
    <property type="entry name" value="P_AcTrfase_dom2"/>
</dbReference>
<keyword evidence="7" id="KW-0511">Multifunctional enzyme</keyword>
<dbReference type="OrthoDB" id="9805787at2"/>
<dbReference type="RefSeq" id="WP_111063221.1">
    <property type="nucleotide sequence ID" value="NZ_JBHUCU010000032.1"/>
</dbReference>
<gene>
    <name evidence="13" type="ORF">DNU06_10160</name>
</gene>
<evidence type="ECO:0000259" key="11">
    <source>
        <dbReference type="SMART" id="SM00919"/>
    </source>
</evidence>
<evidence type="ECO:0000256" key="9">
    <source>
        <dbReference type="PIRSR" id="PIRSR036684-2"/>
    </source>
</evidence>
<dbReference type="EC" id="1.1.1.40" evidence="13"/>
<dbReference type="CDD" id="cd05311">
    <property type="entry name" value="NAD_bind_2_malic_enz"/>
    <property type="match status" value="1"/>
</dbReference>
<feature type="binding site" evidence="10">
    <location>
        <position position="162"/>
    </location>
    <ligand>
        <name>a divalent metal cation</name>
        <dbReference type="ChEBI" id="CHEBI:60240"/>
    </ligand>
</feature>
<evidence type="ECO:0000256" key="7">
    <source>
        <dbReference type="ARBA" id="ARBA00023268"/>
    </source>
</evidence>
<comment type="similarity">
    <text evidence="3">In the N-terminal section; belongs to the malic enzymes family.</text>
</comment>
<feature type="binding site" evidence="10">
    <location>
        <position position="286"/>
    </location>
    <ligand>
        <name>a divalent metal cation</name>
        <dbReference type="ChEBI" id="CHEBI:60240"/>
    </ligand>
</feature>
<evidence type="ECO:0000256" key="10">
    <source>
        <dbReference type="PIRSR" id="PIRSR036684-3"/>
    </source>
</evidence>
<sequence>MAKLRKQEALDYHSNGRPGKIEVIPSKPYATQRDLSLAYSPGVAEPCLEIAENPENVYKYTAKSNLVGVISNGTAVLGLGDIGPEASKPVMEGKGLLFKIFADIDVFDIEVDTKDPQRFIDTVKAISPTFGGINLEDIKAPEAFEIEERLKAELNIPIMHDDQHGTAIISSAALLNALELAKKKIARVKIVISGAGAAALSCSKLYLALGAKPNNLFMFDSKGLLTTLRTGLDKYKTQFAIHKKDISLEEALKGADVFLGLSKGGIISKNMIKSMAKNPIVFALANPDPEISYNDAMSVRQDIIMATGRSDHPNQVNNVIGFPYIFRGALDVRATCINEEMKLAAVKAIASLAKEVVPEEVNEAYNEKNISFGRDSIIPKPIDPRLIYTVSPAVAKAAMDSGVAQNPIKDWDEYIAVLKNRLGLDNKILNILTDKALKNPKRVVFAEADNYKILKAAQMCLDEGFAVPILLGRKTKILELIAENNLELGDDIEIVDPKSLEMRDKCAEYGKLFFESRKRKGITEYEAIKLMRERNYFGAMMVNSGAADALISGITRNYKDVIRPALEAVGTDKKVLRLAGMYILITKRGPLFLADTTVNINPTAEEIADITYQVAKTVRRLKIQPRVALLSYSNFGSSDGEDSKKMAQARRILNEKHPSIIVDGEIQANFALNNELLLEKFPFSDLVNKNVNTLIFPNLASGNIAYKLMQEMGDDVEAIGPILLGLKKSVHVLQLGSSIREIVNMVKVAVIDAQIK</sequence>
<organism evidence="13 14">
    <name type="scientific">Putridiphycobacter roseus</name>
    <dbReference type="NCBI Taxonomy" id="2219161"/>
    <lineage>
        <taxon>Bacteria</taxon>
        <taxon>Pseudomonadati</taxon>
        <taxon>Bacteroidota</taxon>
        <taxon>Flavobacteriia</taxon>
        <taxon>Flavobacteriales</taxon>
        <taxon>Crocinitomicaceae</taxon>
        <taxon>Putridiphycobacter</taxon>
    </lineage>
</organism>
<keyword evidence="5 9" id="KW-0479">Metal-binding</keyword>
<dbReference type="InterPro" id="IPR042113">
    <property type="entry name" value="P_AcTrfase_dom1"/>
</dbReference>
<dbReference type="SMART" id="SM00919">
    <property type="entry name" value="Malic_M"/>
    <property type="match status" value="1"/>
</dbReference>
<dbReference type="EMBL" id="QKSB01000005">
    <property type="protein sequence ID" value="PZE17097.1"/>
    <property type="molecule type" value="Genomic_DNA"/>
</dbReference>
<dbReference type="PANTHER" id="PTHR43237">
    <property type="entry name" value="NADP-DEPENDENT MALIC ENZYME"/>
    <property type="match status" value="1"/>
</dbReference>
<evidence type="ECO:0000256" key="2">
    <source>
        <dbReference type="ARBA" id="ARBA00001946"/>
    </source>
</evidence>
<keyword evidence="6 13" id="KW-0560">Oxidoreductase</keyword>
<dbReference type="SMART" id="SM01274">
    <property type="entry name" value="malic"/>
    <property type="match status" value="1"/>
</dbReference>
<evidence type="ECO:0000256" key="3">
    <source>
        <dbReference type="ARBA" id="ARBA00007686"/>
    </source>
</evidence>
<evidence type="ECO:0000313" key="14">
    <source>
        <dbReference type="Proteomes" id="UP000249248"/>
    </source>
</evidence>
<feature type="binding site" evidence="10">
    <location>
        <begin position="76"/>
        <end position="83"/>
    </location>
    <ligand>
        <name>NADP(+)</name>
        <dbReference type="ChEBI" id="CHEBI:58349"/>
    </ligand>
</feature>
<dbReference type="InterPro" id="IPR046346">
    <property type="entry name" value="Aminoacid_DH-like_N_sf"/>
</dbReference>
<feature type="binding site" evidence="9">
    <location>
        <position position="137"/>
    </location>
    <ligand>
        <name>a divalent metal cation</name>
        <dbReference type="ChEBI" id="CHEBI:60240"/>
    </ligand>
</feature>
<dbReference type="InterPro" id="IPR012302">
    <property type="entry name" value="Malic_NAD-bd"/>
</dbReference>
<evidence type="ECO:0000259" key="12">
    <source>
        <dbReference type="SMART" id="SM01274"/>
    </source>
</evidence>
<accession>A0A2W1MYY2</accession>
<dbReference type="AlphaFoldDB" id="A0A2W1MYY2"/>
<evidence type="ECO:0000256" key="6">
    <source>
        <dbReference type="ARBA" id="ARBA00023002"/>
    </source>
</evidence>
<protein>
    <submittedName>
        <fullName evidence="13">NADP-dependent malic enzyme</fullName>
        <ecNumber evidence="13">1.1.1.40</ecNumber>
    </submittedName>
</protein>
<proteinExistence type="inferred from homology"/>
<dbReference type="Gene3D" id="3.40.50.10750">
    <property type="entry name" value="Isocitrate/Isopropylmalate dehydrogenase-like"/>
    <property type="match status" value="1"/>
</dbReference>
<dbReference type="Pfam" id="PF03949">
    <property type="entry name" value="Malic_M"/>
    <property type="match status" value="1"/>
</dbReference>
<dbReference type="PANTHER" id="PTHR43237:SF4">
    <property type="entry name" value="NADP-DEPENDENT MALIC ENZYME"/>
    <property type="match status" value="1"/>
</dbReference>
<comment type="similarity">
    <text evidence="4">In the C-terminal section; belongs to the phosphate acetyltransferase and butyryltransferase family.</text>
</comment>
<dbReference type="GO" id="GO:0016746">
    <property type="term" value="F:acyltransferase activity"/>
    <property type="evidence" value="ECO:0007669"/>
    <property type="project" value="InterPro"/>
</dbReference>
<evidence type="ECO:0000256" key="5">
    <source>
        <dbReference type="ARBA" id="ARBA00022723"/>
    </source>
</evidence>
<comment type="cofactor">
    <cofactor evidence="1">
        <name>Mn(2+)</name>
        <dbReference type="ChEBI" id="CHEBI:29035"/>
    </cofactor>
</comment>
<dbReference type="InterPro" id="IPR012301">
    <property type="entry name" value="Malic_N_dom"/>
</dbReference>
<dbReference type="InterPro" id="IPR051674">
    <property type="entry name" value="Malate_Decarboxylase"/>
</dbReference>
<name>A0A2W1MYY2_9FLAO</name>
<dbReference type="GO" id="GO:0051287">
    <property type="term" value="F:NAD binding"/>
    <property type="evidence" value="ECO:0007669"/>
    <property type="project" value="InterPro"/>
</dbReference>
<dbReference type="GO" id="GO:0006108">
    <property type="term" value="P:malate metabolic process"/>
    <property type="evidence" value="ECO:0007669"/>
    <property type="project" value="InterPro"/>
</dbReference>
<dbReference type="Pfam" id="PF00390">
    <property type="entry name" value="malic"/>
    <property type="match status" value="1"/>
</dbReference>
<dbReference type="GO" id="GO:0004473">
    <property type="term" value="F:malate dehydrogenase (decarboxylating) (NADP+) activity"/>
    <property type="evidence" value="ECO:0007669"/>
    <property type="project" value="UniProtKB-EC"/>
</dbReference>
<dbReference type="SUPFAM" id="SSF53659">
    <property type="entry name" value="Isocitrate/Isopropylmalate dehydrogenase-like"/>
    <property type="match status" value="1"/>
</dbReference>
<dbReference type="FunFam" id="3.40.50.720:FF:000095">
    <property type="entry name" value="NADP-dependent malic enzyme"/>
    <property type="match status" value="1"/>
</dbReference>
<dbReference type="Proteomes" id="UP000249248">
    <property type="component" value="Unassembled WGS sequence"/>
</dbReference>
<keyword evidence="14" id="KW-1185">Reference proteome</keyword>
<dbReference type="InterPro" id="IPR012188">
    <property type="entry name" value="ME_PTA"/>
</dbReference>
<reference evidence="13 14" key="1">
    <citation type="submission" date="2018-06" db="EMBL/GenBank/DDBJ databases">
        <title>The draft genome sequence of Crocinitomix sp. SM1701.</title>
        <authorList>
            <person name="Zhang X."/>
        </authorList>
    </citation>
    <scope>NUCLEOTIDE SEQUENCE [LARGE SCALE GENOMIC DNA]</scope>
    <source>
        <strain evidence="13 14">SM1701</strain>
    </source>
</reference>
<dbReference type="Gene3D" id="3.40.50.10950">
    <property type="match status" value="1"/>
</dbReference>
<dbReference type="InterPro" id="IPR045213">
    <property type="entry name" value="Malic_NAD-bd_bact_type"/>
</dbReference>
<dbReference type="SUPFAM" id="SSF51735">
    <property type="entry name" value="NAD(P)-binding Rossmann-fold domains"/>
    <property type="match status" value="1"/>
</dbReference>
<evidence type="ECO:0000256" key="1">
    <source>
        <dbReference type="ARBA" id="ARBA00001936"/>
    </source>
</evidence>
<feature type="binding site" evidence="9">
    <location>
        <position position="136"/>
    </location>
    <ligand>
        <name>a divalent metal cation</name>
        <dbReference type="ChEBI" id="CHEBI:60240"/>
    </ligand>
</feature>
<dbReference type="InterPro" id="IPR037062">
    <property type="entry name" value="Malic_N_dom_sf"/>
</dbReference>
<dbReference type="Gene3D" id="3.40.50.10380">
    <property type="entry name" value="Malic enzyme, N-terminal domain"/>
    <property type="match status" value="1"/>
</dbReference>